<dbReference type="PROSITE" id="PS51257">
    <property type="entry name" value="PROKAR_LIPOPROTEIN"/>
    <property type="match status" value="1"/>
</dbReference>
<gene>
    <name evidence="2" type="ORF">J2S19_001967</name>
</gene>
<dbReference type="RefSeq" id="WP_307340495.1">
    <property type="nucleotide sequence ID" value="NZ_JAUSUD010000007.1"/>
</dbReference>
<comment type="caution">
    <text evidence="2">The sequence shown here is derived from an EMBL/GenBank/DDBJ whole genome shotgun (WGS) entry which is preliminary data.</text>
</comment>
<reference evidence="2 3" key="1">
    <citation type="submission" date="2023-07" db="EMBL/GenBank/DDBJ databases">
        <title>Genomic Encyclopedia of Type Strains, Phase IV (KMG-IV): sequencing the most valuable type-strain genomes for metagenomic binning, comparative biology and taxonomic classification.</title>
        <authorList>
            <person name="Goeker M."/>
        </authorList>
    </citation>
    <scope>NUCLEOTIDE SEQUENCE [LARGE SCALE GENOMIC DNA]</scope>
    <source>
        <strain evidence="2 3">DSM 29005</strain>
    </source>
</reference>
<name>A0ABT9ZEL9_9BACI</name>
<evidence type="ECO:0000313" key="3">
    <source>
        <dbReference type="Proteomes" id="UP001234495"/>
    </source>
</evidence>
<accession>A0ABT9ZEL9</accession>
<evidence type="ECO:0000256" key="1">
    <source>
        <dbReference type="SAM" id="SignalP"/>
    </source>
</evidence>
<evidence type="ECO:0008006" key="4">
    <source>
        <dbReference type="Google" id="ProtNLM"/>
    </source>
</evidence>
<feature type="chain" id="PRO_5046982129" description="Lipoprotein" evidence="1">
    <location>
        <begin position="20"/>
        <end position="188"/>
    </location>
</feature>
<organism evidence="2 3">
    <name type="scientific">Metabacillus malikii</name>
    <dbReference type="NCBI Taxonomy" id="1504265"/>
    <lineage>
        <taxon>Bacteria</taxon>
        <taxon>Bacillati</taxon>
        <taxon>Bacillota</taxon>
        <taxon>Bacilli</taxon>
        <taxon>Bacillales</taxon>
        <taxon>Bacillaceae</taxon>
        <taxon>Metabacillus</taxon>
    </lineage>
</organism>
<sequence>MLKRTVILFLIIFTFTACANNQENDKTTTTKTDVNLEKVDLKDVDAIAAYFKDKGLPISDSRTYNEDDDPNELLGRPGGYIGKMDFIDKNVEKKLIETEKTEYNIPEDETKATMREKFGVSNGGSIEVFANQDDAKKRFEYVSQVASELGGMFTEYGYQEKNIYLRLSKSLTPTQADEYEKVLKELVN</sequence>
<evidence type="ECO:0000313" key="2">
    <source>
        <dbReference type="EMBL" id="MDQ0230711.1"/>
    </source>
</evidence>
<dbReference type="EMBL" id="JAUSUD010000007">
    <property type="protein sequence ID" value="MDQ0230711.1"/>
    <property type="molecule type" value="Genomic_DNA"/>
</dbReference>
<proteinExistence type="predicted"/>
<feature type="signal peptide" evidence="1">
    <location>
        <begin position="1"/>
        <end position="19"/>
    </location>
</feature>
<keyword evidence="3" id="KW-1185">Reference proteome</keyword>
<keyword evidence="1" id="KW-0732">Signal</keyword>
<dbReference type="Proteomes" id="UP001234495">
    <property type="component" value="Unassembled WGS sequence"/>
</dbReference>
<protein>
    <recommendedName>
        <fullName evidence="4">Lipoprotein</fullName>
    </recommendedName>
</protein>